<protein>
    <recommendedName>
        <fullName evidence="9">Zn(2)-C6 fungal-type domain-containing protein</fullName>
    </recommendedName>
</protein>
<evidence type="ECO:0000256" key="5">
    <source>
        <dbReference type="ARBA" id="ARBA00023125"/>
    </source>
</evidence>
<dbReference type="GO" id="GO:0008270">
    <property type="term" value="F:zinc ion binding"/>
    <property type="evidence" value="ECO:0007669"/>
    <property type="project" value="InterPro"/>
</dbReference>
<dbReference type="GO" id="GO:0005634">
    <property type="term" value="C:nucleus"/>
    <property type="evidence" value="ECO:0007669"/>
    <property type="project" value="UniProtKB-SubCell"/>
</dbReference>
<evidence type="ECO:0000256" key="1">
    <source>
        <dbReference type="ARBA" id="ARBA00004123"/>
    </source>
</evidence>
<name>A0A2T3AXR9_AMORE</name>
<dbReference type="CDD" id="cd00067">
    <property type="entry name" value="GAL4"/>
    <property type="match status" value="1"/>
</dbReference>
<dbReference type="Pfam" id="PF00172">
    <property type="entry name" value="Zn_clus"/>
    <property type="match status" value="1"/>
</dbReference>
<comment type="subcellular location">
    <subcellularLocation>
        <location evidence="1">Nucleus</location>
    </subcellularLocation>
</comment>
<organism evidence="10 11">
    <name type="scientific">Amorphotheca resinae ATCC 22711</name>
    <dbReference type="NCBI Taxonomy" id="857342"/>
    <lineage>
        <taxon>Eukaryota</taxon>
        <taxon>Fungi</taxon>
        <taxon>Dikarya</taxon>
        <taxon>Ascomycota</taxon>
        <taxon>Pezizomycotina</taxon>
        <taxon>Leotiomycetes</taxon>
        <taxon>Helotiales</taxon>
        <taxon>Amorphothecaceae</taxon>
        <taxon>Amorphotheca</taxon>
    </lineage>
</organism>
<evidence type="ECO:0000256" key="7">
    <source>
        <dbReference type="ARBA" id="ARBA00023242"/>
    </source>
</evidence>
<dbReference type="InParanoid" id="A0A2T3AXR9"/>
<dbReference type="GO" id="GO:0000981">
    <property type="term" value="F:DNA-binding transcription factor activity, RNA polymerase II-specific"/>
    <property type="evidence" value="ECO:0007669"/>
    <property type="project" value="InterPro"/>
</dbReference>
<dbReference type="GO" id="GO:0006351">
    <property type="term" value="P:DNA-templated transcription"/>
    <property type="evidence" value="ECO:0007669"/>
    <property type="project" value="InterPro"/>
</dbReference>
<sequence>MEDYAASKRRRGLGVVTPNACTECRKKRAKCDGQAPCARCASQIGVKCVYEIPIRQSKENMRMEIEQLKAQQFLNERVLAALMSSDKSEQVLDQLRSGETLEAILENLDKGKSRDLTPGSLVTTYSQNSDQQAIGNALQLARSIVSPPYPTTGLGNAYGDASQQTRQRSGLWPETGGEDSMSIQVDAPQSNDMMKWSPDVSQVSPQQPGFPLVATWHHQQSGSQSHPDAMTRAMRSKGRGTILGDGLGNPQDPDYTETWTAVTTDMALVEHLMALYFCWEYPTFATLNKEHFLEDFRTATPRYCSSLLVNAMLAAGCRFSSQVAARKDPNDSSTAGDHFFAEAERLLDQEKDHHRLTTIQALGLMSIREASRGHCSKSLYYSGQSIRLAVEMGLHLEMQGDDPTNSSVRSATFWGAFSLDQCWSLSIGRLPHYSHGMKSVARPMTSPEVEASPWIPYTDDGAPLERNCTQPSNVWGVYKTFCDLSEIVHQSLYALYTPGNHVTSKSLLRVYTQYLRWYDSIPEALRLGHNFTPAVLFVHMYYHYAILLLFRPFIKLDIVGSRISPRDVCQQAAEAISTLLNSYDQLYTLRRTPSFVPYFVLTSTITHLVTFGNGRATAERLQQGMSILKTMTPCHGFAERSRRIIAFLNQHWHINIPLKHDGNDEEEDLEAICRPSTTSSNYWCPNARFQDVVSGIGPVKVDDENPLFWPFPFQGRPLLEVNTMLEQSGFKPSMD</sequence>
<dbReference type="GeneID" id="36568978"/>
<dbReference type="GO" id="GO:0003677">
    <property type="term" value="F:DNA binding"/>
    <property type="evidence" value="ECO:0007669"/>
    <property type="project" value="UniProtKB-KW"/>
</dbReference>
<dbReference type="InterPro" id="IPR007219">
    <property type="entry name" value="XnlR_reg_dom"/>
</dbReference>
<keyword evidence="7" id="KW-0539">Nucleus</keyword>
<evidence type="ECO:0000313" key="11">
    <source>
        <dbReference type="Proteomes" id="UP000241818"/>
    </source>
</evidence>
<dbReference type="OrthoDB" id="2123952at2759"/>
<dbReference type="FunCoup" id="A0A2T3AXR9">
    <property type="interactions" value="219"/>
</dbReference>
<proteinExistence type="predicted"/>
<evidence type="ECO:0000259" key="9">
    <source>
        <dbReference type="PROSITE" id="PS50048"/>
    </source>
</evidence>
<dbReference type="Pfam" id="PF04082">
    <property type="entry name" value="Fungal_trans"/>
    <property type="match status" value="1"/>
</dbReference>
<evidence type="ECO:0000256" key="2">
    <source>
        <dbReference type="ARBA" id="ARBA00022723"/>
    </source>
</evidence>
<dbReference type="PROSITE" id="PS50048">
    <property type="entry name" value="ZN2_CY6_FUNGAL_2"/>
    <property type="match status" value="1"/>
</dbReference>
<evidence type="ECO:0000256" key="6">
    <source>
        <dbReference type="ARBA" id="ARBA00023163"/>
    </source>
</evidence>
<dbReference type="RefSeq" id="XP_024719449.1">
    <property type="nucleotide sequence ID" value="XM_024860897.1"/>
</dbReference>
<evidence type="ECO:0000256" key="3">
    <source>
        <dbReference type="ARBA" id="ARBA00022833"/>
    </source>
</evidence>
<dbReference type="InterPro" id="IPR051615">
    <property type="entry name" value="Transcr_Regulatory_Elem"/>
</dbReference>
<keyword evidence="6" id="KW-0804">Transcription</keyword>
<dbReference type="EMBL" id="KZ679013">
    <property type="protein sequence ID" value="PSS14850.1"/>
    <property type="molecule type" value="Genomic_DNA"/>
</dbReference>
<keyword evidence="11" id="KW-1185">Reference proteome</keyword>
<reference evidence="10 11" key="1">
    <citation type="journal article" date="2018" name="New Phytol.">
        <title>Comparative genomics and transcriptomics depict ericoid mycorrhizal fungi as versatile saprotrophs and plant mutualists.</title>
        <authorList>
            <person name="Martino E."/>
            <person name="Morin E."/>
            <person name="Grelet G.A."/>
            <person name="Kuo A."/>
            <person name="Kohler A."/>
            <person name="Daghino S."/>
            <person name="Barry K.W."/>
            <person name="Cichocki N."/>
            <person name="Clum A."/>
            <person name="Dockter R.B."/>
            <person name="Hainaut M."/>
            <person name="Kuo R.C."/>
            <person name="LaButti K."/>
            <person name="Lindahl B.D."/>
            <person name="Lindquist E.A."/>
            <person name="Lipzen A."/>
            <person name="Khouja H.R."/>
            <person name="Magnuson J."/>
            <person name="Murat C."/>
            <person name="Ohm R.A."/>
            <person name="Singer S.W."/>
            <person name="Spatafora J.W."/>
            <person name="Wang M."/>
            <person name="Veneault-Fourrey C."/>
            <person name="Henrissat B."/>
            <person name="Grigoriev I.V."/>
            <person name="Martin F.M."/>
            <person name="Perotto S."/>
        </authorList>
    </citation>
    <scope>NUCLEOTIDE SEQUENCE [LARGE SCALE GENOMIC DNA]</scope>
    <source>
        <strain evidence="10 11">ATCC 22711</strain>
    </source>
</reference>
<dbReference type="InterPro" id="IPR036864">
    <property type="entry name" value="Zn2-C6_fun-type_DNA-bd_sf"/>
</dbReference>
<dbReference type="Proteomes" id="UP000241818">
    <property type="component" value="Unassembled WGS sequence"/>
</dbReference>
<dbReference type="SMART" id="SM00066">
    <property type="entry name" value="GAL4"/>
    <property type="match status" value="1"/>
</dbReference>
<dbReference type="Gene3D" id="4.10.240.10">
    <property type="entry name" value="Zn(2)-C6 fungal-type DNA-binding domain"/>
    <property type="match status" value="1"/>
</dbReference>
<evidence type="ECO:0000313" key="10">
    <source>
        <dbReference type="EMBL" id="PSS14850.1"/>
    </source>
</evidence>
<dbReference type="CDD" id="cd12148">
    <property type="entry name" value="fungal_TF_MHR"/>
    <property type="match status" value="1"/>
</dbReference>
<dbReference type="PANTHER" id="PTHR31313:SF4">
    <property type="entry name" value="CONIDIAL DEVELOPMENT PROTEIN FLUFFY"/>
    <property type="match status" value="1"/>
</dbReference>
<dbReference type="SMART" id="SM00906">
    <property type="entry name" value="Fungal_trans"/>
    <property type="match status" value="1"/>
</dbReference>
<feature type="region of interest" description="Disordered" evidence="8">
    <location>
        <begin position="156"/>
        <end position="179"/>
    </location>
</feature>
<dbReference type="STRING" id="857342.A0A2T3AXR9"/>
<dbReference type="PANTHER" id="PTHR31313">
    <property type="entry name" value="TY1 ENHANCER ACTIVATOR"/>
    <property type="match status" value="1"/>
</dbReference>
<dbReference type="InterPro" id="IPR001138">
    <property type="entry name" value="Zn2Cys6_DnaBD"/>
</dbReference>
<evidence type="ECO:0000256" key="8">
    <source>
        <dbReference type="SAM" id="MobiDB-lite"/>
    </source>
</evidence>
<gene>
    <name evidence="10" type="ORF">M430DRAFT_104039</name>
</gene>
<dbReference type="PROSITE" id="PS00463">
    <property type="entry name" value="ZN2_CY6_FUNGAL_1"/>
    <property type="match status" value="1"/>
</dbReference>
<keyword evidence="2" id="KW-0479">Metal-binding</keyword>
<accession>A0A2T3AXR9</accession>
<dbReference type="AlphaFoldDB" id="A0A2T3AXR9"/>
<feature type="domain" description="Zn(2)-C6 fungal-type" evidence="9">
    <location>
        <begin position="20"/>
        <end position="50"/>
    </location>
</feature>
<evidence type="ECO:0000256" key="4">
    <source>
        <dbReference type="ARBA" id="ARBA00023015"/>
    </source>
</evidence>
<dbReference type="SUPFAM" id="SSF57701">
    <property type="entry name" value="Zn2/Cys6 DNA-binding domain"/>
    <property type="match status" value="1"/>
</dbReference>
<keyword evidence="4" id="KW-0805">Transcription regulation</keyword>
<keyword evidence="5" id="KW-0238">DNA-binding</keyword>
<keyword evidence="3" id="KW-0862">Zinc</keyword>